<comment type="similarity">
    <text evidence="1">Belongs to the WXG100 family.</text>
</comment>
<evidence type="ECO:0000256" key="2">
    <source>
        <dbReference type="SAM" id="Coils"/>
    </source>
</evidence>
<dbReference type="NCBIfam" id="TIGR03930">
    <property type="entry name" value="WXG100_ESAT6"/>
    <property type="match status" value="1"/>
</dbReference>
<evidence type="ECO:0000313" key="3">
    <source>
        <dbReference type="EMBL" id="MFO7192663.1"/>
    </source>
</evidence>
<keyword evidence="2" id="KW-0175">Coiled coil</keyword>
<evidence type="ECO:0000313" key="4">
    <source>
        <dbReference type="EMBL" id="PZM98647.1"/>
    </source>
</evidence>
<dbReference type="InterPro" id="IPR036689">
    <property type="entry name" value="ESAT-6-like_sf"/>
</dbReference>
<gene>
    <name evidence="3" type="ORF">DIU77_010525</name>
    <name evidence="4" type="ORF">DIU77_07450</name>
</gene>
<dbReference type="Proteomes" id="UP000249324">
    <property type="component" value="Unassembled WGS sequence"/>
</dbReference>
<feature type="coiled-coil region" evidence="2">
    <location>
        <begin position="10"/>
        <end position="70"/>
    </location>
</feature>
<sequence>MTIQVNYAALERAADEVNRAQQLMNTKLEEVEAEVRRLAASWEGEAQTAYQTAQKKQNEAQAELAQVLAQIETAIIDAKQRYMSGERGITESFGG</sequence>
<protein>
    <recommendedName>
        <fullName evidence="1">ESAT-6-like protein</fullName>
    </recommendedName>
</protein>
<organism evidence="4">
    <name type="scientific">Thermocrispum agreste</name>
    <dbReference type="NCBI Taxonomy" id="37925"/>
    <lineage>
        <taxon>Bacteria</taxon>
        <taxon>Bacillati</taxon>
        <taxon>Actinomycetota</taxon>
        <taxon>Actinomycetes</taxon>
        <taxon>Pseudonocardiales</taxon>
        <taxon>Pseudonocardiaceae</taxon>
        <taxon>Thermocrispum</taxon>
    </lineage>
</organism>
<reference evidence="3" key="1">
    <citation type="submission" date="2018-05" db="EMBL/GenBank/DDBJ databases">
        <authorList>
            <person name="Moura L."/>
            <person name="Setubal J.C."/>
        </authorList>
    </citation>
    <scope>NUCLEOTIDE SEQUENCE</scope>
    <source>
        <strain evidence="3">ZC4RG45</strain>
    </source>
</reference>
<comment type="caution">
    <text evidence="4">The sequence shown here is derived from an EMBL/GenBank/DDBJ whole genome shotgun (WGS) entry which is preliminary data.</text>
</comment>
<proteinExistence type="inferred from homology"/>
<dbReference type="Pfam" id="PF06013">
    <property type="entry name" value="WXG100"/>
    <property type="match status" value="1"/>
</dbReference>
<name>A0A2W4JXP7_9PSEU</name>
<evidence type="ECO:0000256" key="1">
    <source>
        <dbReference type="RuleBase" id="RU362001"/>
    </source>
</evidence>
<dbReference type="STRING" id="1111738.GCA_000427905_01507"/>
<dbReference type="InterPro" id="IPR010310">
    <property type="entry name" value="T7SS_ESAT-6-like"/>
</dbReference>
<reference evidence="3 5" key="3">
    <citation type="journal article" date="2021" name="BMC Genomics">
        <title>Genome-resolved metagenome and metatranscriptome analyses of thermophilic composting reveal key bacterial players and their metabolic interactions.</title>
        <authorList>
            <person name="Braga L.P.P."/>
            <person name="Pereira R.V."/>
            <person name="Martins L.F."/>
            <person name="Moura L.M.S."/>
            <person name="Sanchez F.B."/>
            <person name="Patane J.S.L."/>
            <person name="da Silva A.M."/>
            <person name="Setubal J.C."/>
        </authorList>
    </citation>
    <scope>NUCLEOTIDE SEQUENCE [LARGE SCALE GENOMIC DNA]</scope>
    <source>
        <strain evidence="3">ZC4RG45</strain>
    </source>
</reference>
<dbReference type="SUPFAM" id="SSF140453">
    <property type="entry name" value="EsxAB dimer-like"/>
    <property type="match status" value="1"/>
</dbReference>
<accession>A0A2W4JXP7</accession>
<dbReference type="AlphaFoldDB" id="A0A2W4JXP7"/>
<dbReference type="EMBL" id="QGUI01000228">
    <property type="protein sequence ID" value="PZM98647.1"/>
    <property type="molecule type" value="Genomic_DNA"/>
</dbReference>
<reference evidence="3" key="4">
    <citation type="submission" date="2023-08" db="EMBL/GenBank/DDBJ databases">
        <authorList>
            <person name="Guima S.E.S."/>
            <person name="Martins L.F."/>
            <person name="Silva A.M."/>
            <person name="Setubal J.C."/>
        </authorList>
    </citation>
    <scope>NUCLEOTIDE SEQUENCE</scope>
    <source>
        <strain evidence="3">ZC4RG45</strain>
    </source>
</reference>
<dbReference type="EMBL" id="QGUI02000118">
    <property type="protein sequence ID" value="MFO7192663.1"/>
    <property type="molecule type" value="Genomic_DNA"/>
</dbReference>
<evidence type="ECO:0000313" key="5">
    <source>
        <dbReference type="Proteomes" id="UP000249324"/>
    </source>
</evidence>
<reference evidence="4" key="2">
    <citation type="submission" date="2018-05" db="EMBL/GenBank/DDBJ databases">
        <authorList>
            <person name="Lanie J.A."/>
            <person name="Ng W.-L."/>
            <person name="Kazmierczak K.M."/>
            <person name="Andrzejewski T.M."/>
            <person name="Davidsen T.M."/>
            <person name="Wayne K.J."/>
            <person name="Tettelin H."/>
            <person name="Glass J.I."/>
            <person name="Rusch D."/>
            <person name="Podicherti R."/>
            <person name="Tsui H.-C.T."/>
            <person name="Winkler M.E."/>
        </authorList>
    </citation>
    <scope>NUCLEOTIDE SEQUENCE</scope>
    <source>
        <strain evidence="4">ZC4RG45</strain>
    </source>
</reference>
<dbReference type="Gene3D" id="1.10.287.1060">
    <property type="entry name" value="ESAT-6-like"/>
    <property type="match status" value="1"/>
</dbReference>